<organism evidence="1 2">
    <name type="scientific">Puccinia sorghi</name>
    <dbReference type="NCBI Taxonomy" id="27349"/>
    <lineage>
        <taxon>Eukaryota</taxon>
        <taxon>Fungi</taxon>
        <taxon>Dikarya</taxon>
        <taxon>Basidiomycota</taxon>
        <taxon>Pucciniomycotina</taxon>
        <taxon>Pucciniomycetes</taxon>
        <taxon>Pucciniales</taxon>
        <taxon>Pucciniaceae</taxon>
        <taxon>Puccinia</taxon>
    </lineage>
</organism>
<reference evidence="1 2" key="1">
    <citation type="submission" date="2015-08" db="EMBL/GenBank/DDBJ databases">
        <title>Next Generation Sequencing and Analysis of the Genome of Puccinia sorghi L Schw, the Causal Agent of Maize Common Rust.</title>
        <authorList>
            <person name="Rochi L."/>
            <person name="Burguener G."/>
            <person name="Darino M."/>
            <person name="Turjanski A."/>
            <person name="Kreff E."/>
            <person name="Dieguez M.J."/>
            <person name="Sacco F."/>
        </authorList>
    </citation>
    <scope>NUCLEOTIDE SEQUENCE [LARGE SCALE GENOMIC DNA]</scope>
    <source>
        <strain evidence="1 2">RO10H11247</strain>
    </source>
</reference>
<dbReference type="EMBL" id="LAVV01009900">
    <property type="protein sequence ID" value="KNZ49818.1"/>
    <property type="molecule type" value="Genomic_DNA"/>
</dbReference>
<proteinExistence type="predicted"/>
<accession>A0A0L6UMQ4</accession>
<dbReference type="Proteomes" id="UP000037035">
    <property type="component" value="Unassembled WGS sequence"/>
</dbReference>
<evidence type="ECO:0000313" key="2">
    <source>
        <dbReference type="Proteomes" id="UP000037035"/>
    </source>
</evidence>
<name>A0A0L6UMQ4_9BASI</name>
<protein>
    <submittedName>
        <fullName evidence="1">Uncharacterized protein</fullName>
    </submittedName>
</protein>
<evidence type="ECO:0000313" key="1">
    <source>
        <dbReference type="EMBL" id="KNZ49818.1"/>
    </source>
</evidence>
<sequence>MHSHCADCTVTVPKILHRTTCGVGWRLGWSMLHVNCMQLIKFFLQWQRLHFHPQMSDKPDKPNPTPNCSKALEILSNSISEVDLGNSGMCTPSSPVSLVLSCPLSQNVEFFFFSVMSRVRVNILIRSNASSLSKKAEWCLVITDQSDQNYIKSLFKNLYQLITSISSSHLVKYTLRNTSSLSIKLAIKVFLSRTQSSFLLKIKKNSILLHVFFLDISSFSVLQYLLSSYTLSLDSAVVGLFSFMFCSQNLVSLYGELWKCVIGVNIEEEKLASKIQMNNLKLWKLYEKDFQCYDEDLEFFYPIMFNCIVDICILLDVLKWCVATLDCDGWE</sequence>
<gene>
    <name evidence="1" type="ORF">VP01_475g1</name>
</gene>
<keyword evidence="2" id="KW-1185">Reference proteome</keyword>
<dbReference type="AlphaFoldDB" id="A0A0L6UMQ4"/>
<comment type="caution">
    <text evidence="1">The sequence shown here is derived from an EMBL/GenBank/DDBJ whole genome shotgun (WGS) entry which is preliminary data.</text>
</comment>
<dbReference type="VEuPathDB" id="FungiDB:VP01_475g1"/>